<feature type="compositionally biased region" description="Basic and acidic residues" evidence="1">
    <location>
        <begin position="81"/>
        <end position="90"/>
    </location>
</feature>
<accession>A0AAP0J3H3</accession>
<dbReference type="EMBL" id="JBBNAG010000006">
    <property type="protein sequence ID" value="KAK9126733.1"/>
    <property type="molecule type" value="Genomic_DNA"/>
</dbReference>
<evidence type="ECO:0000313" key="3">
    <source>
        <dbReference type="Proteomes" id="UP001419268"/>
    </source>
</evidence>
<feature type="region of interest" description="Disordered" evidence="1">
    <location>
        <begin position="1"/>
        <end position="45"/>
    </location>
</feature>
<dbReference type="Proteomes" id="UP001419268">
    <property type="component" value="Unassembled WGS sequence"/>
</dbReference>
<name>A0AAP0J3H3_9MAGN</name>
<sequence length="142" mass="15254">MEEYSLTGQSVDDLGHEQASQVEVQVDNNNDGKKGDEIGSKASSTGGVINTLISNLVTPLKEGYFKERIKVQEEEQGNDEVNEKQEETKEGSSTAGDDDDDHNSGGGIINHLVSSLHVSLPENVTTPAPDEASILIHSIIHD</sequence>
<keyword evidence="3" id="KW-1185">Reference proteome</keyword>
<feature type="region of interest" description="Disordered" evidence="1">
    <location>
        <begin position="68"/>
        <end position="110"/>
    </location>
</feature>
<feature type="compositionally biased region" description="Basic and acidic residues" evidence="1">
    <location>
        <begin position="30"/>
        <end position="39"/>
    </location>
</feature>
<evidence type="ECO:0000256" key="1">
    <source>
        <dbReference type="SAM" id="MobiDB-lite"/>
    </source>
</evidence>
<feature type="compositionally biased region" description="Polar residues" evidence="1">
    <location>
        <begin position="1"/>
        <end position="10"/>
    </location>
</feature>
<protein>
    <submittedName>
        <fullName evidence="2">Uncharacterized protein</fullName>
    </submittedName>
</protein>
<evidence type="ECO:0000313" key="2">
    <source>
        <dbReference type="EMBL" id="KAK9126733.1"/>
    </source>
</evidence>
<proteinExistence type="predicted"/>
<dbReference type="AlphaFoldDB" id="A0AAP0J3H3"/>
<comment type="caution">
    <text evidence="2">The sequence shown here is derived from an EMBL/GenBank/DDBJ whole genome shotgun (WGS) entry which is preliminary data.</text>
</comment>
<feature type="compositionally biased region" description="Polar residues" evidence="1">
    <location>
        <begin position="18"/>
        <end position="29"/>
    </location>
</feature>
<reference evidence="2 3" key="1">
    <citation type="submission" date="2024-01" db="EMBL/GenBank/DDBJ databases">
        <title>Genome assemblies of Stephania.</title>
        <authorList>
            <person name="Yang L."/>
        </authorList>
    </citation>
    <scope>NUCLEOTIDE SEQUENCE [LARGE SCALE GENOMIC DNA]</scope>
    <source>
        <strain evidence="2">JXDWG</strain>
        <tissue evidence="2">Leaf</tissue>
    </source>
</reference>
<organism evidence="2 3">
    <name type="scientific">Stephania cephalantha</name>
    <dbReference type="NCBI Taxonomy" id="152367"/>
    <lineage>
        <taxon>Eukaryota</taxon>
        <taxon>Viridiplantae</taxon>
        <taxon>Streptophyta</taxon>
        <taxon>Embryophyta</taxon>
        <taxon>Tracheophyta</taxon>
        <taxon>Spermatophyta</taxon>
        <taxon>Magnoliopsida</taxon>
        <taxon>Ranunculales</taxon>
        <taxon>Menispermaceae</taxon>
        <taxon>Menispermoideae</taxon>
        <taxon>Cissampelideae</taxon>
        <taxon>Stephania</taxon>
    </lineage>
</organism>
<gene>
    <name evidence="2" type="ORF">Scep_015579</name>
</gene>